<dbReference type="PROSITE" id="PS51304">
    <property type="entry name" value="GALECTIN"/>
    <property type="match status" value="1"/>
</dbReference>
<keyword evidence="1 2" id="KW-0430">Lectin</keyword>
<dbReference type="Proteomes" id="UP000835052">
    <property type="component" value="Unassembled WGS sequence"/>
</dbReference>
<keyword evidence="6" id="KW-1185">Reference proteome</keyword>
<proteinExistence type="predicted"/>
<feature type="chain" id="PRO_5035862150" description="Galectin" evidence="3">
    <location>
        <begin position="17"/>
        <end position="194"/>
    </location>
</feature>
<accession>A0A8S1H941</accession>
<comment type="caution">
    <text evidence="5">The sequence shown here is derived from an EMBL/GenBank/DDBJ whole genome shotgun (WGS) entry which is preliminary data.</text>
</comment>
<dbReference type="SMART" id="SM00908">
    <property type="entry name" value="Gal-bind_lectin"/>
    <property type="match status" value="1"/>
</dbReference>
<dbReference type="InterPro" id="IPR013320">
    <property type="entry name" value="ConA-like_dom_sf"/>
</dbReference>
<evidence type="ECO:0000256" key="2">
    <source>
        <dbReference type="RuleBase" id="RU102079"/>
    </source>
</evidence>
<feature type="domain" description="Galectin" evidence="4">
    <location>
        <begin position="32"/>
        <end position="157"/>
    </location>
</feature>
<keyword evidence="3" id="KW-0732">Signal</keyword>
<dbReference type="InterPro" id="IPR001079">
    <property type="entry name" value="Galectin_CRD"/>
</dbReference>
<evidence type="ECO:0000256" key="1">
    <source>
        <dbReference type="ARBA" id="ARBA00022734"/>
    </source>
</evidence>
<organism evidence="5 6">
    <name type="scientific">Caenorhabditis auriculariae</name>
    <dbReference type="NCBI Taxonomy" id="2777116"/>
    <lineage>
        <taxon>Eukaryota</taxon>
        <taxon>Metazoa</taxon>
        <taxon>Ecdysozoa</taxon>
        <taxon>Nematoda</taxon>
        <taxon>Chromadorea</taxon>
        <taxon>Rhabditida</taxon>
        <taxon>Rhabditina</taxon>
        <taxon>Rhabditomorpha</taxon>
        <taxon>Rhabditoidea</taxon>
        <taxon>Rhabditidae</taxon>
        <taxon>Peloderinae</taxon>
        <taxon>Caenorhabditis</taxon>
    </lineage>
</organism>
<name>A0A8S1H941_9PELO</name>
<sequence length="194" mass="22128">MKLPIILLIVFQLARASTNYRCTQLQNTVQNQHVSLETPLQVGDEIVLEGIFSKNADKFTFHLYEGSQPGGSISLRITNRNGQSTEYNSFENGVWGKPIFGSQLAATGQTFMFTIRVHPYYYEILRRDQPTVIFPYQVKATKVQAIGIENIEFRSITKCFPEFMGKRTNEKEQILIGLGMVQVLYDDPRLVNRG</sequence>
<evidence type="ECO:0000256" key="3">
    <source>
        <dbReference type="SAM" id="SignalP"/>
    </source>
</evidence>
<dbReference type="GO" id="GO:0030246">
    <property type="term" value="F:carbohydrate binding"/>
    <property type="evidence" value="ECO:0007669"/>
    <property type="project" value="UniProtKB-UniRule"/>
</dbReference>
<dbReference type="EMBL" id="CAJGYM010000011">
    <property type="protein sequence ID" value="CAD6189610.1"/>
    <property type="molecule type" value="Genomic_DNA"/>
</dbReference>
<dbReference type="SUPFAM" id="SSF49899">
    <property type="entry name" value="Concanavalin A-like lectins/glucanases"/>
    <property type="match status" value="1"/>
</dbReference>
<evidence type="ECO:0000259" key="4">
    <source>
        <dbReference type="PROSITE" id="PS51304"/>
    </source>
</evidence>
<dbReference type="AlphaFoldDB" id="A0A8S1H941"/>
<dbReference type="SMART" id="SM00276">
    <property type="entry name" value="GLECT"/>
    <property type="match status" value="1"/>
</dbReference>
<feature type="signal peptide" evidence="3">
    <location>
        <begin position="1"/>
        <end position="16"/>
    </location>
</feature>
<gene>
    <name evidence="5" type="ORF">CAUJ_LOCUS5529</name>
</gene>
<dbReference type="Gene3D" id="2.60.120.200">
    <property type="match status" value="1"/>
</dbReference>
<protein>
    <recommendedName>
        <fullName evidence="2">Galectin</fullName>
    </recommendedName>
</protein>
<dbReference type="Pfam" id="PF00337">
    <property type="entry name" value="Gal-bind_lectin"/>
    <property type="match status" value="1"/>
</dbReference>
<evidence type="ECO:0000313" key="6">
    <source>
        <dbReference type="Proteomes" id="UP000835052"/>
    </source>
</evidence>
<reference evidence="5" key="1">
    <citation type="submission" date="2020-10" db="EMBL/GenBank/DDBJ databases">
        <authorList>
            <person name="Kikuchi T."/>
        </authorList>
    </citation>
    <scope>NUCLEOTIDE SEQUENCE</scope>
    <source>
        <strain evidence="5">NKZ352</strain>
    </source>
</reference>
<evidence type="ECO:0000313" key="5">
    <source>
        <dbReference type="EMBL" id="CAD6189610.1"/>
    </source>
</evidence>